<evidence type="ECO:0000313" key="4">
    <source>
        <dbReference type="Proteomes" id="UP000243446"/>
    </source>
</evidence>
<dbReference type="EMBL" id="PHRG01000006">
    <property type="protein sequence ID" value="PJO74727.1"/>
    <property type="molecule type" value="Genomic_DNA"/>
</dbReference>
<reference evidence="3 4" key="1">
    <citation type="submission" date="2017-11" db="EMBL/GenBank/DDBJ databases">
        <title>Revising the taxonomy of the Acinetobacter lwoffii group: the description of Acinetobacter pseudolwoffii sp. nov. and emended description of Acinetobacter lwoffii.</title>
        <authorList>
            <person name="Nemec A."/>
            <person name="Radolfova-Krizova L."/>
        </authorList>
    </citation>
    <scope>NUCLEOTIDE SEQUENCE [LARGE SCALE GENOMIC DNA]</scope>
    <source>
        <strain evidence="3 4">ANC 5044</strain>
    </source>
</reference>
<comment type="caution">
    <text evidence="3">The sequence shown here is derived from an EMBL/GenBank/DDBJ whole genome shotgun (WGS) entry which is preliminary data.</text>
</comment>
<dbReference type="PANTHER" id="PTHR22916">
    <property type="entry name" value="GLYCOSYLTRANSFERASE"/>
    <property type="match status" value="1"/>
</dbReference>
<evidence type="ECO:0000313" key="3">
    <source>
        <dbReference type="EMBL" id="PJO74727.1"/>
    </source>
</evidence>
<dbReference type="GeneID" id="97178005"/>
<keyword evidence="1" id="KW-1133">Transmembrane helix</keyword>
<feature type="domain" description="Glycosyltransferase 2-like" evidence="2">
    <location>
        <begin position="4"/>
        <end position="137"/>
    </location>
</feature>
<dbReference type="Gene3D" id="3.90.550.10">
    <property type="entry name" value="Spore Coat Polysaccharide Biosynthesis Protein SpsA, Chain A"/>
    <property type="match status" value="1"/>
</dbReference>
<feature type="transmembrane region" description="Helical" evidence="1">
    <location>
        <begin position="299"/>
        <end position="317"/>
    </location>
</feature>
<dbReference type="GO" id="GO:0016758">
    <property type="term" value="F:hexosyltransferase activity"/>
    <property type="evidence" value="ECO:0007669"/>
    <property type="project" value="UniProtKB-ARBA"/>
</dbReference>
<dbReference type="SUPFAM" id="SSF53448">
    <property type="entry name" value="Nucleotide-diphospho-sugar transferases"/>
    <property type="match status" value="1"/>
</dbReference>
<dbReference type="PANTHER" id="PTHR22916:SF3">
    <property type="entry name" value="UDP-GLCNAC:BETAGAL BETA-1,3-N-ACETYLGLUCOSAMINYLTRANSFERASE-LIKE PROTEIN 1"/>
    <property type="match status" value="1"/>
</dbReference>
<evidence type="ECO:0000259" key="2">
    <source>
        <dbReference type="Pfam" id="PF00535"/>
    </source>
</evidence>
<dbReference type="RefSeq" id="WP_100535359.1">
    <property type="nucleotide sequence ID" value="NZ_JBHRWM010000024.1"/>
</dbReference>
<dbReference type="InterPro" id="IPR001173">
    <property type="entry name" value="Glyco_trans_2-like"/>
</dbReference>
<gene>
    <name evidence="3" type="ORF">CWI32_11700</name>
</gene>
<dbReference type="CDD" id="cd00761">
    <property type="entry name" value="Glyco_tranf_GTA_type"/>
    <property type="match status" value="1"/>
</dbReference>
<keyword evidence="1" id="KW-0472">Membrane</keyword>
<protein>
    <recommendedName>
        <fullName evidence="2">Glycosyltransferase 2-like domain-containing protein</fullName>
    </recommendedName>
</protein>
<name>A0A2H9YQ07_9GAMM</name>
<dbReference type="Proteomes" id="UP000243446">
    <property type="component" value="Unassembled WGS sequence"/>
</dbReference>
<dbReference type="AlphaFoldDB" id="A0A2H9YQ07"/>
<dbReference type="Pfam" id="PF00535">
    <property type="entry name" value="Glycos_transf_2"/>
    <property type="match status" value="1"/>
</dbReference>
<evidence type="ECO:0000256" key="1">
    <source>
        <dbReference type="SAM" id="Phobius"/>
    </source>
</evidence>
<proteinExistence type="predicted"/>
<accession>A0A2H9YQ07</accession>
<dbReference type="InterPro" id="IPR029044">
    <property type="entry name" value="Nucleotide-diphossugar_trans"/>
</dbReference>
<keyword evidence="1" id="KW-0812">Transmembrane</keyword>
<sequence length="320" mass="37665">MLLSLIIPIYNVEKYIEECLESVCCQLVAGVEVILVNDGTPDSSMLIARKYISERYNHLKEQFVFIDQENQGLSGARNTGISVSKGEYIAFLDSDDILSNKYFDEIIPVIDNYHVEIIQFNAKRFDSDKKIYSSFLKNLNLKGFYEVDKSILLKVYNHSAWFVWMRIYHSKFFKDRRFPIGRNYEDACVIPYIFHEVKNIYFLESFLINYRVNSNSITAVKSKKNIEDLGFAIDLMIDFLFKEPLISTSIVSLSQHYINDSYRAEGFYVSKKRWDALKCKIKKNPSFNVKYVKNTGNKLFYFLGVYFFKILVLFNYFKNR</sequence>
<organism evidence="3 4">
    <name type="scientific">Acinetobacter pseudolwoffii</name>
    <dbReference type="NCBI Taxonomy" id="2053287"/>
    <lineage>
        <taxon>Bacteria</taxon>
        <taxon>Pseudomonadati</taxon>
        <taxon>Pseudomonadota</taxon>
        <taxon>Gammaproteobacteria</taxon>
        <taxon>Moraxellales</taxon>
        <taxon>Moraxellaceae</taxon>
        <taxon>Acinetobacter</taxon>
    </lineage>
</organism>